<keyword evidence="2" id="KW-1185">Reference proteome</keyword>
<sequence length="193" mass="21736">MIENTLTVKSTPLENYKQKQLDTVAVSLQKQKTSREEVFFENDRMTLSFSSESIITYDSSMSLKGTQGDMYNVLKDLVLNIFKNQNVGYRITTDVQEINIQELSSEEAAELVDDDGYFGVEQTSDRIVDFATGIAGNDPARLDTIKQGVEKGFQEALDAFGGWLPEISYDTYDAVFKKLDDWADGNHSHSMKT</sequence>
<reference evidence="1" key="1">
    <citation type="submission" date="2020-09" db="EMBL/GenBank/DDBJ databases">
        <title>Desulfogranum mesoprofundum gen. nov., sp. nov., a novel mesophilic, sulfate-reducing chemolithoautotroph isolated from a deep-sea hydrothermal vent chimney in the Suiyo Seamount.</title>
        <authorList>
            <person name="Hashimoto Y."/>
            <person name="Nakagawa S."/>
        </authorList>
    </citation>
    <scope>NUCLEOTIDE SEQUENCE</scope>
    <source>
        <strain evidence="1">KT2</strain>
    </source>
</reference>
<name>A0A8D5FKB8_9BACT</name>
<dbReference type="Proteomes" id="UP000826725">
    <property type="component" value="Chromosome"/>
</dbReference>
<protein>
    <recommendedName>
        <fullName evidence="3">DUF5610 domain-containing protein</fullName>
    </recommendedName>
</protein>
<dbReference type="AlphaFoldDB" id="A0A8D5FKB8"/>
<evidence type="ECO:0000313" key="1">
    <source>
        <dbReference type="EMBL" id="BCL60578.1"/>
    </source>
</evidence>
<evidence type="ECO:0008006" key="3">
    <source>
        <dbReference type="Google" id="ProtNLM"/>
    </source>
</evidence>
<accession>A0A8D5FKB8</accession>
<evidence type="ECO:0000313" key="2">
    <source>
        <dbReference type="Proteomes" id="UP000826725"/>
    </source>
</evidence>
<dbReference type="RefSeq" id="WP_228856694.1">
    <property type="nucleotide sequence ID" value="NZ_AP024086.1"/>
</dbReference>
<dbReference type="EMBL" id="AP024086">
    <property type="protein sequence ID" value="BCL60578.1"/>
    <property type="molecule type" value="Genomic_DNA"/>
</dbReference>
<dbReference type="KEGG" id="dbk:DGMP_12710"/>
<gene>
    <name evidence="1" type="ORF">DGMP_12710</name>
</gene>
<organism evidence="1 2">
    <name type="scientific">Desulfomarina profundi</name>
    <dbReference type="NCBI Taxonomy" id="2772557"/>
    <lineage>
        <taxon>Bacteria</taxon>
        <taxon>Pseudomonadati</taxon>
        <taxon>Thermodesulfobacteriota</taxon>
        <taxon>Desulfobulbia</taxon>
        <taxon>Desulfobulbales</taxon>
        <taxon>Desulfobulbaceae</taxon>
        <taxon>Desulfomarina</taxon>
    </lineage>
</organism>
<proteinExistence type="predicted"/>